<name>A0ABU6CTI4_9GAMM</name>
<dbReference type="RefSeq" id="WP_324693370.1">
    <property type="nucleotide sequence ID" value="NZ_JAYMYJ010000030.1"/>
</dbReference>
<organism evidence="1 2">
    <name type="scientific">Candidatus Thiothrix phosphatis</name>
    <dbReference type="NCBI Taxonomy" id="3112415"/>
    <lineage>
        <taxon>Bacteria</taxon>
        <taxon>Pseudomonadati</taxon>
        <taxon>Pseudomonadota</taxon>
        <taxon>Gammaproteobacteria</taxon>
        <taxon>Thiotrichales</taxon>
        <taxon>Thiotrichaceae</taxon>
        <taxon>Thiothrix</taxon>
    </lineage>
</organism>
<dbReference type="EMBL" id="JAYMYJ010000030">
    <property type="protein sequence ID" value="MEB4590131.1"/>
    <property type="molecule type" value="Genomic_DNA"/>
</dbReference>
<proteinExistence type="predicted"/>
<dbReference type="Proteomes" id="UP001308005">
    <property type="component" value="Unassembled WGS sequence"/>
</dbReference>
<reference evidence="2" key="1">
    <citation type="submission" date="2023-07" db="EMBL/GenBank/DDBJ databases">
        <title>The carbon used by Thiothrix.</title>
        <authorList>
            <person name="Chen L."/>
        </authorList>
    </citation>
    <scope>NUCLEOTIDE SEQUENCE [LARGE SCALE GENOMIC DNA]</scope>
</reference>
<comment type="caution">
    <text evidence="1">The sequence shown here is derived from an EMBL/GenBank/DDBJ whole genome shotgun (WGS) entry which is preliminary data.</text>
</comment>
<reference evidence="1 2" key="2">
    <citation type="submission" date="2024-01" db="EMBL/GenBank/DDBJ databases">
        <authorList>
            <person name="Xie X."/>
        </authorList>
    </citation>
    <scope>NUCLEOTIDE SEQUENCE [LARGE SCALE GENOMIC DNA]</scope>
    <source>
        <strain evidence="1">SCUT-1</strain>
    </source>
</reference>
<evidence type="ECO:0000313" key="2">
    <source>
        <dbReference type="Proteomes" id="UP001308005"/>
    </source>
</evidence>
<keyword evidence="2" id="KW-1185">Reference proteome</keyword>
<sequence>MGTVNDIKEAIAKLPDDVRHQLILDLNREERLCAYGYGHTPNAETLETFRKTDNGEELHHAKDVDDLFAQLEM</sequence>
<gene>
    <name evidence="1" type="ORF">VSS37_03980</name>
</gene>
<protein>
    <submittedName>
        <fullName evidence="1">Addiction module antitoxin</fullName>
    </submittedName>
</protein>
<evidence type="ECO:0000313" key="1">
    <source>
        <dbReference type="EMBL" id="MEB4590131.1"/>
    </source>
</evidence>
<accession>A0ABU6CTI4</accession>